<proteinExistence type="predicted"/>
<dbReference type="InParanoid" id="A0A1B7MV29"/>
<organism evidence="1 2">
    <name type="scientific">Rhizopogon vinicolor AM-OR11-026</name>
    <dbReference type="NCBI Taxonomy" id="1314800"/>
    <lineage>
        <taxon>Eukaryota</taxon>
        <taxon>Fungi</taxon>
        <taxon>Dikarya</taxon>
        <taxon>Basidiomycota</taxon>
        <taxon>Agaricomycotina</taxon>
        <taxon>Agaricomycetes</taxon>
        <taxon>Agaricomycetidae</taxon>
        <taxon>Boletales</taxon>
        <taxon>Suillineae</taxon>
        <taxon>Rhizopogonaceae</taxon>
        <taxon>Rhizopogon</taxon>
    </lineage>
</organism>
<accession>A0A1B7MV29</accession>
<gene>
    <name evidence="1" type="ORF">K503DRAFT_802014</name>
</gene>
<protein>
    <submittedName>
        <fullName evidence="1">Uncharacterized protein</fullName>
    </submittedName>
</protein>
<dbReference type="STRING" id="1314800.A0A1B7MV29"/>
<name>A0A1B7MV29_9AGAM</name>
<dbReference type="OrthoDB" id="2343366at2759"/>
<reference evidence="1 2" key="1">
    <citation type="submission" date="2016-06" db="EMBL/GenBank/DDBJ databases">
        <title>Comparative genomics of the ectomycorrhizal sister species Rhizopogon vinicolor and Rhizopogon vesiculosus (Basidiomycota: Boletales) reveals a divergence of the mating type B locus.</title>
        <authorList>
            <consortium name="DOE Joint Genome Institute"/>
            <person name="Mujic A.B."/>
            <person name="Kuo A."/>
            <person name="Tritt A."/>
            <person name="Lipzen A."/>
            <person name="Chen C."/>
            <person name="Johnson J."/>
            <person name="Sharma A."/>
            <person name="Barry K."/>
            <person name="Grigoriev I.V."/>
            <person name="Spatafora J.W."/>
        </authorList>
    </citation>
    <scope>NUCLEOTIDE SEQUENCE [LARGE SCALE GENOMIC DNA]</scope>
    <source>
        <strain evidence="1 2">AM-OR11-026</strain>
    </source>
</reference>
<evidence type="ECO:0000313" key="1">
    <source>
        <dbReference type="EMBL" id="OAX36473.1"/>
    </source>
</evidence>
<dbReference type="AlphaFoldDB" id="A0A1B7MV29"/>
<dbReference type="Proteomes" id="UP000092154">
    <property type="component" value="Unassembled WGS sequence"/>
</dbReference>
<sequence>MNNSYAPPKLFPMQWLNKEKELDRSADVSGSSWGFFPWVTYSYTPSITDNEMGGVDHSDSDDDLYLSLKSDDAGESMNVEDSLPHNDAPDLVKSINGMHRVLDLISEQGSSGLVDKIIIAQDSLHAFVNSVCPGTYVSITKVNFSALDRFMVKPVGVYGSKGEIVRLLTSLGVIDERIAVQLIMNHSDSSASMPSLRSGLYIVRTSGEAAAAPEQQIFLIYWPEDQTWDDSAPSSVRRNRVTFMRYLTKMCDQVTALISPEHGQLLKWNKQECEDTVMDVNGAQDESSRMITFEVTKTNEREEAVKWRPGFTATYKHIAMPLPRPDVPVDVDSFKPAMLHGETAQGFMTIAFRPGKPIVELMKQKSINRTVISNYLKKDALRINVDLDANALEILIYAGILERFQPQCERLQQELAAILSNARSTEMSEEARVKEDLKRGEPRLAMDFHKALVDAIVQKIPTFTHGLFPYALEHAQSNSTRVTADTIPSTSTDDSSQSELDALVVLYPEIGEELYRMVQHPQFLKIPTGKFRDLKERICIAQYFLRHYPDAPEGLINIILQGDIKCAKGALDMINNETQSTRIPNAMWSALPSLNMYSIYKTSKHKEADPDSISDAQFLAGLEDIKTFCALANIVEETRAAALEHFRILLLNKTKSLVRYALDIQVNRCLHQVRRKAASSAEEQRVELQRVFINEINNLSEEGHRSHTFVIDSVERTRNKRMRLARRNLLNIVGSRQSLQQPMFEFSVHLMQLTEHDQHSLKMDPSMIPSPKFTGVGRQSHSFKLPPRHSVARAQLLSGDKIFLATTDQSGNLTVFLETLTAIESALARDCGKKLNRDKIGDFILAFDESKRILCIIAREKLLLHVFVHDDTRGFQASGSAINLNLWCGEGTSIIHGCFVCGSDELLLVDSLAQARIYSLTTMQFRPAMLNLNQIPTGVYSTPDGSCLVVAHVRGSELTLTAYHWSTFGSTDGITLDIPDLPLDQPLLLTSLINRNIVHLVALDTNANSYRSFALDITRKVTEFTFKEKGARGGAAQPKNVTLHNCLIDCHTEVWTRFPVLPAVQRETITLSSNRCPRTLVFITDRDHQTFAPHFHDLIAHFERTSKKPTGNLLKSIIVSATTYAAFANALLGGAKWSVSKFRAGEWLAEFLCLIPIQIAVTKENRFIPLKDGIYSTQLEKSLLGADVNRIVDFLSFGWYESLFQSYMAKKPVKVVSSMGEQS</sequence>
<dbReference type="EMBL" id="KV448414">
    <property type="protein sequence ID" value="OAX36473.1"/>
    <property type="molecule type" value="Genomic_DNA"/>
</dbReference>
<feature type="non-terminal residue" evidence="1">
    <location>
        <position position="1223"/>
    </location>
</feature>
<keyword evidence="2" id="KW-1185">Reference proteome</keyword>
<evidence type="ECO:0000313" key="2">
    <source>
        <dbReference type="Proteomes" id="UP000092154"/>
    </source>
</evidence>